<keyword evidence="11" id="KW-0482">Metalloprotease</keyword>
<evidence type="ECO:0000256" key="10">
    <source>
        <dbReference type="ARBA" id="ARBA00022833"/>
    </source>
</evidence>
<dbReference type="RefSeq" id="WP_206570945.1">
    <property type="nucleotide sequence ID" value="NZ_JAFKCW010000004.1"/>
</dbReference>
<comment type="cofactor">
    <cofactor evidence="2">
        <name>Zn(2+)</name>
        <dbReference type="ChEBI" id="CHEBI:29105"/>
    </cofactor>
</comment>
<evidence type="ECO:0000256" key="11">
    <source>
        <dbReference type="ARBA" id="ARBA00023049"/>
    </source>
</evidence>
<dbReference type="EC" id="3.4.11.2" evidence="4"/>
<organism evidence="14 15">
    <name type="scientific">Algoriphagus aestuariicola</name>
    <dbReference type="NCBI Taxonomy" id="1852016"/>
    <lineage>
        <taxon>Bacteria</taxon>
        <taxon>Pseudomonadati</taxon>
        <taxon>Bacteroidota</taxon>
        <taxon>Cytophagia</taxon>
        <taxon>Cytophagales</taxon>
        <taxon>Cyclobacteriaceae</taxon>
        <taxon>Algoriphagus</taxon>
    </lineage>
</organism>
<dbReference type="SUPFAM" id="SSF63737">
    <property type="entry name" value="Leukotriene A4 hydrolase N-terminal domain"/>
    <property type="match status" value="1"/>
</dbReference>
<evidence type="ECO:0000313" key="14">
    <source>
        <dbReference type="EMBL" id="MBN7802943.1"/>
    </source>
</evidence>
<evidence type="ECO:0000256" key="3">
    <source>
        <dbReference type="ARBA" id="ARBA00010136"/>
    </source>
</evidence>
<evidence type="ECO:0000259" key="12">
    <source>
        <dbReference type="Pfam" id="PF01433"/>
    </source>
</evidence>
<dbReference type="InterPro" id="IPR016024">
    <property type="entry name" value="ARM-type_fold"/>
</dbReference>
<dbReference type="PANTHER" id="PTHR11533:SF174">
    <property type="entry name" value="PUROMYCIN-SENSITIVE AMINOPEPTIDASE-RELATED"/>
    <property type="match status" value="1"/>
</dbReference>
<evidence type="ECO:0000259" key="13">
    <source>
        <dbReference type="Pfam" id="PF17900"/>
    </source>
</evidence>
<keyword evidence="15" id="KW-1185">Reference proteome</keyword>
<accession>A0ABS3BUZ9</accession>
<keyword evidence="7" id="KW-0645">Protease</keyword>
<dbReference type="Gene3D" id="1.25.10.10">
    <property type="entry name" value="Leucine-rich Repeat Variant"/>
    <property type="match status" value="1"/>
</dbReference>
<evidence type="ECO:0000256" key="1">
    <source>
        <dbReference type="ARBA" id="ARBA00000098"/>
    </source>
</evidence>
<comment type="similarity">
    <text evidence="3">Belongs to the peptidase M1 family.</text>
</comment>
<dbReference type="SUPFAM" id="SSF55486">
    <property type="entry name" value="Metalloproteases ('zincins'), catalytic domain"/>
    <property type="match status" value="1"/>
</dbReference>
<gene>
    <name evidence="14" type="ORF">J0A67_18845</name>
</gene>
<dbReference type="PRINTS" id="PR00756">
    <property type="entry name" value="ALADIPTASE"/>
</dbReference>
<dbReference type="PANTHER" id="PTHR11533">
    <property type="entry name" value="PROTEASE M1 ZINC METALLOPROTEASE"/>
    <property type="match status" value="1"/>
</dbReference>
<evidence type="ECO:0000256" key="2">
    <source>
        <dbReference type="ARBA" id="ARBA00001947"/>
    </source>
</evidence>
<feature type="domain" description="Aminopeptidase N-like N-terminal" evidence="13">
    <location>
        <begin position="83"/>
        <end position="272"/>
    </location>
</feature>
<keyword evidence="10" id="KW-0862">Zinc</keyword>
<dbReference type="Proteomes" id="UP000664698">
    <property type="component" value="Unassembled WGS sequence"/>
</dbReference>
<dbReference type="Gene3D" id="2.60.40.1730">
    <property type="entry name" value="tricorn interacting facor f3 domain"/>
    <property type="match status" value="1"/>
</dbReference>
<dbReference type="InterPro" id="IPR045357">
    <property type="entry name" value="Aminopeptidase_N-like_N"/>
</dbReference>
<proteinExistence type="inferred from homology"/>
<dbReference type="SUPFAM" id="SSF48371">
    <property type="entry name" value="ARM repeat"/>
    <property type="match status" value="1"/>
</dbReference>
<protein>
    <recommendedName>
        <fullName evidence="5">Aminopeptidase N</fullName>
        <ecNumber evidence="4">3.4.11.2</ecNumber>
    </recommendedName>
</protein>
<comment type="caution">
    <text evidence="14">The sequence shown here is derived from an EMBL/GenBank/DDBJ whole genome shotgun (WGS) entry which is preliminary data.</text>
</comment>
<dbReference type="InterPro" id="IPR027268">
    <property type="entry name" value="Peptidase_M4/M1_CTD_sf"/>
</dbReference>
<keyword evidence="9" id="KW-0378">Hydrolase</keyword>
<dbReference type="InterPro" id="IPR050344">
    <property type="entry name" value="Peptidase_M1_aminopeptidases"/>
</dbReference>
<evidence type="ECO:0000256" key="5">
    <source>
        <dbReference type="ARBA" id="ARBA00015611"/>
    </source>
</evidence>
<evidence type="ECO:0000256" key="7">
    <source>
        <dbReference type="ARBA" id="ARBA00022670"/>
    </source>
</evidence>
<sequence length="874" mass="100152">MASNPKKFPNTLLSLGSTAILLLAVACKSEKPMTVNDTQEVSEASSDTVPILDSMEILKTLRSRERQIEAYQPSATRDFDLIHTDLDLSFDWTGQAVVGKARLMLRPFFYPQKELVLDAKDYEMGAIYLVEEDSLSKLSYRYDEKQLGIYLPKLISSEDTIEVEINYTAFPERNAGNGSEAITDTKGLYFIDPMDTIPGKPTMIWTQGETEHNSKWFPTIDKPNERATQLFKLTVPDTMVSIGNGQLIKKEQLGNGLRRDYWELKLPSAPYLAAIAIGNFGKVEDKWQDVPLGYYVEKGYEAGAAKVFGNTPEMLAFFEQKLGVKFPWPKYDQIVVRDFVSGAMENTTASIFMEELRLNEREAIDSDWDYIIAHELFHQWFGDMVTTESWANLTLNEAFANYSEYLWNEHKYGADEAALKLLSEMEGYFAESESKQVDLIRFDYEDSEDMFDAHSYNKGGVILHMLRRHLGDKAFFAALHLYLERHAFQSVEVHDLRLAFEEVSGQDLNWFFNQWFLDKGHPEIRVEVDYSQPENILITAYQMQDLKKSPLFQVPIEISWYEDGKRNSRVFQMTKAFQQFALENRVPLSQVYFDEGKNLLARRAQEISSDRFATQFKESLLGVARYEALDSLVAREATAQLEIVLPAALADPFWSVRENVLGYLQNDPSWPTRITGLENQVLKLAEKDPRNSVRAAALDLLATWDPEKYQSTFLKLADEPSYLVAGSALMGLVSAEDHPADTAVINRFADDGNFRITIPVAEYYIQQNIDGKGRWFLERLDALTGEGRYYFLGYFSEYFSRHPEEGKDQAVEVLMDQMKSDSKNFMRLGAFQALMGFADDQLVVAEIVRIATLERDPELKNYYDYFLEALKEEN</sequence>
<dbReference type="Pfam" id="PF17900">
    <property type="entry name" value="Peptidase_M1_N"/>
    <property type="match status" value="1"/>
</dbReference>
<dbReference type="InterPro" id="IPR042097">
    <property type="entry name" value="Aminopeptidase_N-like_N_sf"/>
</dbReference>
<evidence type="ECO:0000256" key="6">
    <source>
        <dbReference type="ARBA" id="ARBA00022438"/>
    </source>
</evidence>
<evidence type="ECO:0000313" key="15">
    <source>
        <dbReference type="Proteomes" id="UP000664698"/>
    </source>
</evidence>
<dbReference type="CDD" id="cd09603">
    <property type="entry name" value="M1_APN_like"/>
    <property type="match status" value="1"/>
</dbReference>
<evidence type="ECO:0000256" key="9">
    <source>
        <dbReference type="ARBA" id="ARBA00022801"/>
    </source>
</evidence>
<keyword evidence="8" id="KW-0479">Metal-binding</keyword>
<keyword evidence="6" id="KW-0031">Aminopeptidase</keyword>
<name>A0ABS3BUZ9_9BACT</name>
<evidence type="ECO:0000256" key="4">
    <source>
        <dbReference type="ARBA" id="ARBA00012564"/>
    </source>
</evidence>
<dbReference type="PROSITE" id="PS51257">
    <property type="entry name" value="PROKAR_LIPOPROTEIN"/>
    <property type="match status" value="1"/>
</dbReference>
<dbReference type="InterPro" id="IPR001930">
    <property type="entry name" value="Peptidase_M1"/>
</dbReference>
<feature type="domain" description="Peptidase M1 membrane alanine aminopeptidase" evidence="12">
    <location>
        <begin position="310"/>
        <end position="515"/>
    </location>
</feature>
<evidence type="ECO:0000256" key="8">
    <source>
        <dbReference type="ARBA" id="ARBA00022723"/>
    </source>
</evidence>
<dbReference type="Pfam" id="PF01433">
    <property type="entry name" value="Peptidase_M1"/>
    <property type="match status" value="1"/>
</dbReference>
<dbReference type="InterPro" id="IPR014782">
    <property type="entry name" value="Peptidase_M1_dom"/>
</dbReference>
<comment type="catalytic activity">
    <reaction evidence="1">
        <text>Release of an N-terminal amino acid, Xaa-|-Yaa- from a peptide, amide or arylamide. Xaa is preferably Ala, but may be most amino acids including Pro (slow action). When a terminal hydrophobic residue is followed by a prolyl residue, the two may be released as an intact Xaa-Pro dipeptide.</text>
        <dbReference type="EC" id="3.4.11.2"/>
    </reaction>
</comment>
<dbReference type="Gene3D" id="1.10.390.10">
    <property type="entry name" value="Neutral Protease Domain 2"/>
    <property type="match status" value="1"/>
</dbReference>
<dbReference type="EMBL" id="JAFKCW010000004">
    <property type="protein sequence ID" value="MBN7802943.1"/>
    <property type="molecule type" value="Genomic_DNA"/>
</dbReference>
<reference evidence="14 15" key="1">
    <citation type="submission" date="2021-03" db="EMBL/GenBank/DDBJ databases">
        <title>novel species isolated from a fishpond in China.</title>
        <authorList>
            <person name="Lu H."/>
            <person name="Cai Z."/>
        </authorList>
    </citation>
    <scope>NUCLEOTIDE SEQUENCE [LARGE SCALE GENOMIC DNA]</scope>
    <source>
        <strain evidence="14 15">JCM 31546</strain>
    </source>
</reference>
<dbReference type="InterPro" id="IPR011989">
    <property type="entry name" value="ARM-like"/>
</dbReference>